<proteinExistence type="predicted"/>
<accession>A0A6G1DB48</accession>
<name>A0A6G1DB48_9ORYZ</name>
<dbReference type="EMBL" id="SPHZ02000007">
    <property type="protein sequence ID" value="KAF0909502.1"/>
    <property type="molecule type" value="Genomic_DNA"/>
</dbReference>
<dbReference type="AlphaFoldDB" id="A0A6G1DB48"/>
<gene>
    <name evidence="1" type="ORF">E2562_036645</name>
</gene>
<organism evidence="1 2">
    <name type="scientific">Oryza meyeriana var. granulata</name>
    <dbReference type="NCBI Taxonomy" id="110450"/>
    <lineage>
        <taxon>Eukaryota</taxon>
        <taxon>Viridiplantae</taxon>
        <taxon>Streptophyta</taxon>
        <taxon>Embryophyta</taxon>
        <taxon>Tracheophyta</taxon>
        <taxon>Spermatophyta</taxon>
        <taxon>Magnoliopsida</taxon>
        <taxon>Liliopsida</taxon>
        <taxon>Poales</taxon>
        <taxon>Poaceae</taxon>
        <taxon>BOP clade</taxon>
        <taxon>Oryzoideae</taxon>
        <taxon>Oryzeae</taxon>
        <taxon>Oryzinae</taxon>
        <taxon>Oryza</taxon>
        <taxon>Oryza meyeriana</taxon>
    </lineage>
</organism>
<evidence type="ECO:0000313" key="1">
    <source>
        <dbReference type="EMBL" id="KAF0909502.1"/>
    </source>
</evidence>
<protein>
    <submittedName>
        <fullName evidence="1">Uncharacterized protein</fullName>
    </submittedName>
</protein>
<evidence type="ECO:0000313" key="2">
    <source>
        <dbReference type="Proteomes" id="UP000479710"/>
    </source>
</evidence>
<reference evidence="1 2" key="1">
    <citation type="submission" date="2019-11" db="EMBL/GenBank/DDBJ databases">
        <title>Whole genome sequence of Oryza granulata.</title>
        <authorList>
            <person name="Li W."/>
        </authorList>
    </citation>
    <scope>NUCLEOTIDE SEQUENCE [LARGE SCALE GENOMIC DNA]</scope>
    <source>
        <strain evidence="2">cv. Menghai</strain>
        <tissue evidence="1">Leaf</tissue>
    </source>
</reference>
<dbReference type="Proteomes" id="UP000479710">
    <property type="component" value="Unassembled WGS sequence"/>
</dbReference>
<comment type="caution">
    <text evidence="1">The sequence shown here is derived from an EMBL/GenBank/DDBJ whole genome shotgun (WGS) entry which is preliminary data.</text>
</comment>
<sequence>MWQALESRLQLSLAEASHQRWTSAAQLEELAMARATRAELQRTAASNVSTMRYYHCRALGRPRAVRS</sequence>
<keyword evidence="2" id="KW-1185">Reference proteome</keyword>